<evidence type="ECO:0000256" key="4">
    <source>
        <dbReference type="ARBA" id="ARBA00022475"/>
    </source>
</evidence>
<dbReference type="SUPFAM" id="SSF90112">
    <property type="entry name" value="Neurotransmitter-gated ion-channel transmembrane pore"/>
    <property type="match status" value="1"/>
</dbReference>
<keyword evidence="7 11" id="KW-1133">Transmembrane helix</keyword>
<evidence type="ECO:0000313" key="16">
    <source>
        <dbReference type="RefSeq" id="XP_017856496.1"/>
    </source>
</evidence>
<evidence type="ECO:0000256" key="7">
    <source>
        <dbReference type="ARBA" id="ARBA00022989"/>
    </source>
</evidence>
<evidence type="ECO:0000256" key="10">
    <source>
        <dbReference type="ARBA" id="ARBA00023303"/>
    </source>
</evidence>
<protein>
    <submittedName>
        <fullName evidence="16">Glycine receptor subunit alpha-2</fullName>
    </submittedName>
</protein>
<dbReference type="InterPro" id="IPR038050">
    <property type="entry name" value="Neuro_actylchol_rec"/>
</dbReference>
<evidence type="ECO:0000256" key="3">
    <source>
        <dbReference type="ARBA" id="ARBA00022448"/>
    </source>
</evidence>
<feature type="chain" id="PRO_5044994291" evidence="11">
    <location>
        <begin position="22"/>
        <end position="528"/>
    </location>
</feature>
<evidence type="ECO:0000256" key="11">
    <source>
        <dbReference type="RuleBase" id="RU000687"/>
    </source>
</evidence>
<dbReference type="InterPro" id="IPR006028">
    <property type="entry name" value="GABAA/Glycine_rcpt"/>
</dbReference>
<accession>A0ABM1NNG0</accession>
<feature type="transmembrane region" description="Helical" evidence="11">
    <location>
        <begin position="299"/>
        <end position="323"/>
    </location>
</feature>
<dbReference type="SUPFAM" id="SSF63712">
    <property type="entry name" value="Nicotinic receptor ligand binding domain-like"/>
    <property type="match status" value="1"/>
</dbReference>
<keyword evidence="10 11" id="KW-0407">Ion channel</keyword>
<evidence type="ECO:0000259" key="13">
    <source>
        <dbReference type="Pfam" id="PF02931"/>
    </source>
</evidence>
<dbReference type="CDD" id="cd18987">
    <property type="entry name" value="LGIC_ECD_anion"/>
    <property type="match status" value="1"/>
</dbReference>
<dbReference type="PRINTS" id="PR00252">
    <property type="entry name" value="NRIONCHANNEL"/>
</dbReference>
<evidence type="ECO:0000256" key="9">
    <source>
        <dbReference type="ARBA" id="ARBA00023136"/>
    </source>
</evidence>
<comment type="similarity">
    <text evidence="11">Belongs to the ligand-gated ion channel (TC 1.A.9) family.</text>
</comment>
<organism evidence="15 16">
    <name type="scientific">Drosophila arizonae</name>
    <name type="common">Fruit fly</name>
    <dbReference type="NCBI Taxonomy" id="7263"/>
    <lineage>
        <taxon>Eukaryota</taxon>
        <taxon>Metazoa</taxon>
        <taxon>Ecdysozoa</taxon>
        <taxon>Arthropoda</taxon>
        <taxon>Hexapoda</taxon>
        <taxon>Insecta</taxon>
        <taxon>Pterygota</taxon>
        <taxon>Neoptera</taxon>
        <taxon>Endopterygota</taxon>
        <taxon>Diptera</taxon>
        <taxon>Brachycera</taxon>
        <taxon>Muscomorpha</taxon>
        <taxon>Ephydroidea</taxon>
        <taxon>Drosophilidae</taxon>
        <taxon>Drosophila</taxon>
    </lineage>
</organism>
<keyword evidence="5 11" id="KW-0812">Transmembrane</keyword>
<dbReference type="RefSeq" id="XP_017856496.1">
    <property type="nucleotide sequence ID" value="XM_018001007.1"/>
</dbReference>
<dbReference type="PROSITE" id="PS00236">
    <property type="entry name" value="NEUROTR_ION_CHANNEL"/>
    <property type="match status" value="1"/>
</dbReference>
<sequence length="528" mass="59306">MTKMAILSTLLGLTFIGFVTAASLNVESSEKQLQLAGNGSYSATNGSPYFNVSLNLSESTTKSCPSLLDGDSLSQTELISRLTDLCRYDRLEPPITVNETGDIVPIGVNARFYIYALKDLDSNDLQFMLQGLLQLRYNDSRLAFGSYAPTRSPIVGDGSLRSKLWVPHIFLANEQSSNVLGTSEKDQLTTIYPNGTVLISTRIQANLYCWMNFQKFPFDEQKCTTILESWMYNTSIMQLHWEPTNPVSFYSQLQLTEYDLYGWLCNESISVSDFSSMSHGALVGNYSALSFTVLLNREVGYYVIDYFVPSMLIVAISWVSFWLQADQTPARTMLGCSTLLSFITLSLSQENSLSKVSYVTMSEVWFLVCTVFIFGSLMEFAFVNTIFRRNNNLEVKKRTTKYIVRSTFVPKTKRNPRSFNRSSSSLSSCSKVSNGNQKNTVITIETPIIIGNGLSRENSTVSMEDNDASFSTSSTATLSETPKEKPAQTFATMTPKEVSLWIDHKMRFVFPLAFLIFNALFWTLVYCL</sequence>
<dbReference type="Gene3D" id="2.70.170.10">
    <property type="entry name" value="Neurotransmitter-gated ion-channel ligand-binding domain"/>
    <property type="match status" value="1"/>
</dbReference>
<evidence type="ECO:0000313" key="15">
    <source>
        <dbReference type="Proteomes" id="UP000694904"/>
    </source>
</evidence>
<keyword evidence="3 11" id="KW-0813">Transport</keyword>
<keyword evidence="6 11" id="KW-0732">Signal</keyword>
<proteinExistence type="inferred from homology"/>
<reference evidence="16" key="3">
    <citation type="submission" date="2025-08" db="UniProtKB">
        <authorList>
            <consortium name="RefSeq"/>
        </authorList>
    </citation>
    <scope>IDENTIFICATION</scope>
    <source>
        <tissue evidence="16">Whole organism</tissue>
    </source>
</reference>
<feature type="region of interest" description="Disordered" evidence="12">
    <location>
        <begin position="464"/>
        <end position="486"/>
    </location>
</feature>
<feature type="transmembrane region" description="Helical" evidence="11">
    <location>
        <begin position="364"/>
        <end position="387"/>
    </location>
</feature>
<name>A0ABM1NNG0_DROAR</name>
<dbReference type="Proteomes" id="UP000694904">
    <property type="component" value="Chromosome 2"/>
</dbReference>
<reference evidence="15" key="2">
    <citation type="journal article" date="2016" name="G3 (Bethesda)">
        <title>Genome Evolution in Three Species of Cactophilic Drosophila.</title>
        <authorList>
            <person name="Sanchez-Flores A."/>
            <person name="Penazola F."/>
            <person name="Carpinteyro-Ponce J."/>
            <person name="Nazario-Yepiz N."/>
            <person name="Abreu-Goodger C."/>
            <person name="Machado C.A."/>
            <person name="Markow T.A."/>
        </authorList>
    </citation>
    <scope>NUCLEOTIDE SEQUENCE [LARGE SCALE GENOMIC DNA]</scope>
</reference>
<keyword evidence="8 11" id="KW-0406">Ion transport</keyword>
<dbReference type="InterPro" id="IPR036734">
    <property type="entry name" value="Neur_chan_lig-bd_sf"/>
</dbReference>
<dbReference type="InterPro" id="IPR036719">
    <property type="entry name" value="Neuro-gated_channel_TM_sf"/>
</dbReference>
<feature type="domain" description="Neurotransmitter-gated ion-channel ligand-binding" evidence="13">
    <location>
        <begin position="76"/>
        <end position="298"/>
    </location>
</feature>
<dbReference type="Gene3D" id="1.20.58.390">
    <property type="entry name" value="Neurotransmitter-gated ion-channel transmembrane domain"/>
    <property type="match status" value="1"/>
</dbReference>
<keyword evidence="16" id="KW-0675">Receptor</keyword>
<reference evidence="15" key="1">
    <citation type="journal article" date="1997" name="Nucleic Acids Res.">
        <title>tRNAscan-SE: a program for improved detection of transfer RNA genes in genomic sequence.</title>
        <authorList>
            <person name="Lowe T.M."/>
            <person name="Eddy S.R."/>
        </authorList>
    </citation>
    <scope>NUCLEOTIDE SEQUENCE [LARGE SCALE GENOMIC DNA]</scope>
</reference>
<feature type="transmembrane region" description="Helical" evidence="11">
    <location>
        <begin position="508"/>
        <end position="526"/>
    </location>
</feature>
<evidence type="ECO:0000256" key="6">
    <source>
        <dbReference type="ARBA" id="ARBA00022729"/>
    </source>
</evidence>
<keyword evidence="4" id="KW-1003">Cell membrane</keyword>
<dbReference type="PANTHER" id="PTHR18945">
    <property type="entry name" value="NEUROTRANSMITTER GATED ION CHANNEL"/>
    <property type="match status" value="1"/>
</dbReference>
<feature type="compositionally biased region" description="Low complexity" evidence="12">
    <location>
        <begin position="417"/>
        <end position="431"/>
    </location>
</feature>
<feature type="domain" description="Neurotransmitter-gated ion-channel transmembrane" evidence="14">
    <location>
        <begin position="308"/>
        <end position="522"/>
    </location>
</feature>
<dbReference type="Pfam" id="PF02931">
    <property type="entry name" value="Neur_chan_LBD"/>
    <property type="match status" value="1"/>
</dbReference>
<keyword evidence="9 11" id="KW-0472">Membrane</keyword>
<evidence type="ECO:0000259" key="14">
    <source>
        <dbReference type="Pfam" id="PF02932"/>
    </source>
</evidence>
<dbReference type="Pfam" id="PF02932">
    <property type="entry name" value="Neur_chan_memb"/>
    <property type="match status" value="1"/>
</dbReference>
<dbReference type="InterPro" id="IPR006202">
    <property type="entry name" value="Neur_chan_lig-bd"/>
</dbReference>
<dbReference type="InterPro" id="IPR018000">
    <property type="entry name" value="Neurotransmitter_ion_chnl_CS"/>
</dbReference>
<feature type="signal peptide" evidence="11">
    <location>
        <begin position="1"/>
        <end position="21"/>
    </location>
</feature>
<comment type="caution">
    <text evidence="11">Lacks conserved residue(s) required for the propagation of feature annotation.</text>
</comment>
<comment type="subcellular location">
    <subcellularLocation>
        <location evidence="2">Cell membrane</location>
    </subcellularLocation>
    <subcellularLocation>
        <location evidence="1">Membrane</location>
        <topology evidence="1">Multi-pass membrane protein</topology>
    </subcellularLocation>
</comment>
<dbReference type="GeneID" id="108609257"/>
<evidence type="ECO:0000256" key="8">
    <source>
        <dbReference type="ARBA" id="ARBA00023065"/>
    </source>
</evidence>
<evidence type="ECO:0000256" key="1">
    <source>
        <dbReference type="ARBA" id="ARBA00004141"/>
    </source>
</evidence>
<dbReference type="InterPro" id="IPR006029">
    <property type="entry name" value="Neurotrans-gated_channel_TM"/>
</dbReference>
<keyword evidence="15" id="KW-1185">Reference proteome</keyword>
<dbReference type="InterPro" id="IPR006201">
    <property type="entry name" value="Neur_channel"/>
</dbReference>
<evidence type="ECO:0000256" key="12">
    <source>
        <dbReference type="SAM" id="MobiDB-lite"/>
    </source>
</evidence>
<feature type="region of interest" description="Disordered" evidence="12">
    <location>
        <begin position="412"/>
        <end position="431"/>
    </location>
</feature>
<dbReference type="CDD" id="cd19049">
    <property type="entry name" value="LGIC_TM_anion"/>
    <property type="match status" value="1"/>
</dbReference>
<dbReference type="PRINTS" id="PR00253">
    <property type="entry name" value="GABAARECEPTR"/>
</dbReference>
<gene>
    <name evidence="16" type="primary">LOC108609257</name>
</gene>
<feature type="compositionally biased region" description="Low complexity" evidence="12">
    <location>
        <begin position="469"/>
        <end position="480"/>
    </location>
</feature>
<evidence type="ECO:0000256" key="2">
    <source>
        <dbReference type="ARBA" id="ARBA00004236"/>
    </source>
</evidence>
<evidence type="ECO:0000256" key="5">
    <source>
        <dbReference type="ARBA" id="ARBA00022692"/>
    </source>
</evidence>